<evidence type="ECO:0000256" key="1">
    <source>
        <dbReference type="SAM" id="MobiDB-lite"/>
    </source>
</evidence>
<protein>
    <submittedName>
        <fullName evidence="3">Transposon Ty2-C Gag-Pol polyprotein</fullName>
    </submittedName>
</protein>
<dbReference type="InterPro" id="IPR043502">
    <property type="entry name" value="DNA/RNA_pol_sf"/>
</dbReference>
<dbReference type="SUPFAM" id="SSF56672">
    <property type="entry name" value="DNA/RNA polymerases"/>
    <property type="match status" value="1"/>
</dbReference>
<feature type="domain" description="Reverse transcriptase Ty1/copia-type" evidence="2">
    <location>
        <begin position="70"/>
        <end position="197"/>
    </location>
</feature>
<reference evidence="3" key="2">
    <citation type="journal article" date="2024" name="Plant">
        <title>Genomic evolution and insights into agronomic trait innovations of Sesamum species.</title>
        <authorList>
            <person name="Miao H."/>
            <person name="Wang L."/>
            <person name="Qu L."/>
            <person name="Liu H."/>
            <person name="Sun Y."/>
            <person name="Le M."/>
            <person name="Wang Q."/>
            <person name="Wei S."/>
            <person name="Zheng Y."/>
            <person name="Lin W."/>
            <person name="Duan Y."/>
            <person name="Cao H."/>
            <person name="Xiong S."/>
            <person name="Wang X."/>
            <person name="Wei L."/>
            <person name="Li C."/>
            <person name="Ma Q."/>
            <person name="Ju M."/>
            <person name="Zhao R."/>
            <person name="Li G."/>
            <person name="Mu C."/>
            <person name="Tian Q."/>
            <person name="Mei H."/>
            <person name="Zhang T."/>
            <person name="Gao T."/>
            <person name="Zhang H."/>
        </authorList>
    </citation>
    <scope>NUCLEOTIDE SEQUENCE</scope>
    <source>
        <strain evidence="3">KEN8</strain>
    </source>
</reference>
<dbReference type="CDD" id="cd09272">
    <property type="entry name" value="RNase_HI_RT_Ty1"/>
    <property type="match status" value="1"/>
</dbReference>
<feature type="region of interest" description="Disordered" evidence="1">
    <location>
        <begin position="1"/>
        <end position="20"/>
    </location>
</feature>
<dbReference type="AlphaFoldDB" id="A0AAW2S9T7"/>
<comment type="caution">
    <text evidence="3">The sequence shown here is derived from an EMBL/GenBank/DDBJ whole genome shotgun (WGS) entry which is preliminary data.</text>
</comment>
<dbReference type="Pfam" id="PF07727">
    <property type="entry name" value="RVT_2"/>
    <property type="match status" value="1"/>
</dbReference>
<sequence>MERRSQQAPGLPRKPPPLEETLPRRTKLLNNIYEICNFIMLEPENFEAAAKHKVWVQAMEEEIKVIGKNNTWELAKNKEVIGVKWIYKMKLNVDGSIQKHRARLIEKGYSQLRDIDYTETFASVVCLDTVRALIAIATNKKWKIYQMDVMSLFLNGYIDEEIYVEQHQGFIAKGYEEKVLSLKKALYGLRQTPEIGNNEKKIQDFKEDMMNSFEISDLGLMHFLLGIEKNQEKEGILKCQKKYTETFLKKFKMESCKTVTTLLVTGDKFIQNPSQVHYGTAKKILGYLRADDKKNTSGYTFSVSSGIFSWASTKQATVAQSSAEAEYIAVVVTSNQATWLRRILEDMREKQEELTTIYCDNKFAIAITNSPMQHNRIKHIDIKYHSL</sequence>
<proteinExistence type="predicted"/>
<name>A0AAW2S9T7_9LAMI</name>
<dbReference type="PANTHER" id="PTHR11439:SF463">
    <property type="entry name" value="REVERSE TRANSCRIPTASE TY1_COPIA-TYPE DOMAIN-CONTAINING PROTEIN"/>
    <property type="match status" value="1"/>
</dbReference>
<evidence type="ECO:0000313" key="3">
    <source>
        <dbReference type="EMBL" id="KAL0389082.1"/>
    </source>
</evidence>
<accession>A0AAW2S9T7</accession>
<dbReference type="PANTHER" id="PTHR11439">
    <property type="entry name" value="GAG-POL-RELATED RETROTRANSPOSON"/>
    <property type="match status" value="1"/>
</dbReference>
<reference evidence="3" key="1">
    <citation type="submission" date="2020-06" db="EMBL/GenBank/DDBJ databases">
        <authorList>
            <person name="Li T."/>
            <person name="Hu X."/>
            <person name="Zhang T."/>
            <person name="Song X."/>
            <person name="Zhang H."/>
            <person name="Dai N."/>
            <person name="Sheng W."/>
            <person name="Hou X."/>
            <person name="Wei L."/>
        </authorList>
    </citation>
    <scope>NUCLEOTIDE SEQUENCE</scope>
    <source>
        <strain evidence="3">KEN8</strain>
        <tissue evidence="3">Leaf</tissue>
    </source>
</reference>
<dbReference type="InterPro" id="IPR013103">
    <property type="entry name" value="RVT_2"/>
</dbReference>
<gene>
    <name evidence="3" type="ORF">Scaly_0265300</name>
</gene>
<evidence type="ECO:0000259" key="2">
    <source>
        <dbReference type="Pfam" id="PF07727"/>
    </source>
</evidence>
<dbReference type="EMBL" id="JACGWM010000002">
    <property type="protein sequence ID" value="KAL0389082.1"/>
    <property type="molecule type" value="Genomic_DNA"/>
</dbReference>
<organism evidence="3">
    <name type="scientific">Sesamum calycinum</name>
    <dbReference type="NCBI Taxonomy" id="2727403"/>
    <lineage>
        <taxon>Eukaryota</taxon>
        <taxon>Viridiplantae</taxon>
        <taxon>Streptophyta</taxon>
        <taxon>Embryophyta</taxon>
        <taxon>Tracheophyta</taxon>
        <taxon>Spermatophyta</taxon>
        <taxon>Magnoliopsida</taxon>
        <taxon>eudicotyledons</taxon>
        <taxon>Gunneridae</taxon>
        <taxon>Pentapetalae</taxon>
        <taxon>asterids</taxon>
        <taxon>lamiids</taxon>
        <taxon>Lamiales</taxon>
        <taxon>Pedaliaceae</taxon>
        <taxon>Sesamum</taxon>
    </lineage>
</organism>